<dbReference type="Pfam" id="PF08850">
    <property type="entry name" value="DUF1820"/>
    <property type="match status" value="1"/>
</dbReference>
<dbReference type="AlphaFoldDB" id="A0A9X3ASR0"/>
<accession>A0A9X3ASR0</accession>
<keyword evidence="3" id="KW-1185">Reference proteome</keyword>
<dbReference type="InterPro" id="IPR014949">
    <property type="entry name" value="DUF1820"/>
</dbReference>
<organism evidence="2 3">
    <name type="scientific">Thalassolituus pacificus</name>
    <dbReference type="NCBI Taxonomy" id="2975440"/>
    <lineage>
        <taxon>Bacteria</taxon>
        <taxon>Pseudomonadati</taxon>
        <taxon>Pseudomonadota</taxon>
        <taxon>Gammaproteobacteria</taxon>
        <taxon>Oceanospirillales</taxon>
        <taxon>Oceanospirillaceae</taxon>
        <taxon>Thalassolituus</taxon>
    </lineage>
</organism>
<evidence type="ECO:0000313" key="3">
    <source>
        <dbReference type="Proteomes" id="UP001147830"/>
    </source>
</evidence>
<protein>
    <submittedName>
        <fullName evidence="2">DUF1820 family protein</fullName>
    </submittedName>
</protein>
<dbReference type="EMBL" id="JAOANI010000028">
    <property type="protein sequence ID" value="MCT7360710.1"/>
    <property type="molecule type" value="Genomic_DNA"/>
</dbReference>
<dbReference type="RefSeq" id="WP_260977535.1">
    <property type="nucleotide sequence ID" value="NZ_JAOANI010000028.1"/>
</dbReference>
<name>A0A9X3ASR0_9GAMM</name>
<feature type="region of interest" description="Disordered" evidence="1">
    <location>
        <begin position="87"/>
        <end position="114"/>
    </location>
</feature>
<dbReference type="Proteomes" id="UP001147830">
    <property type="component" value="Unassembled WGS sequence"/>
</dbReference>
<evidence type="ECO:0000313" key="2">
    <source>
        <dbReference type="EMBL" id="MCT7360710.1"/>
    </source>
</evidence>
<reference evidence="2" key="1">
    <citation type="journal article" date="2022" name="Front. Microbiol.">
        <title>Genome-based taxonomic rearrangement of Oceanobacter-related bacteria including the description of Thalassolituus hydrocarbonoclasticus sp. nov. and Thalassolituus pacificus sp. nov. and emended description of the genus Thalassolituus.</title>
        <authorList>
            <person name="Dong C."/>
            <person name="Wei L."/>
            <person name="Wang J."/>
            <person name="Lai Q."/>
            <person name="Huang Z."/>
            <person name="Shao Z."/>
        </authorList>
    </citation>
    <scope>NUCLEOTIDE SEQUENCE</scope>
    <source>
        <strain evidence="2">59MF3M-4</strain>
    </source>
</reference>
<gene>
    <name evidence="2" type="ORF">NYR02_16940</name>
</gene>
<proteinExistence type="predicted"/>
<sequence length="114" mass="13189">MSSKEKQEPTYRIVYQQQGDVVEIYARYIYQSDLHGFIEVEQLLFGERSSLVVDPDAEKLKLTFADVKRTFIPMHAIVRIDEVEKEGSPKISKGEGSNISHFPTRFLPPRDEDE</sequence>
<comment type="caution">
    <text evidence="2">The sequence shown here is derived from an EMBL/GenBank/DDBJ whole genome shotgun (WGS) entry which is preliminary data.</text>
</comment>
<evidence type="ECO:0000256" key="1">
    <source>
        <dbReference type="SAM" id="MobiDB-lite"/>
    </source>
</evidence>
<reference evidence="2" key="2">
    <citation type="submission" date="2022-08" db="EMBL/GenBank/DDBJ databases">
        <authorList>
            <person name="Dong C."/>
        </authorList>
    </citation>
    <scope>NUCLEOTIDE SEQUENCE</scope>
    <source>
        <strain evidence="2">59MF3M-4</strain>
    </source>
</reference>